<feature type="transmembrane region" description="Helical" evidence="2">
    <location>
        <begin position="274"/>
        <end position="295"/>
    </location>
</feature>
<name>A0AAQ3M514_9PEZI</name>
<accession>A0AAQ3M514</accession>
<dbReference type="Proteomes" id="UP001303373">
    <property type="component" value="Chromosome 5"/>
</dbReference>
<keyword evidence="2" id="KW-1133">Transmembrane helix</keyword>
<feature type="region of interest" description="Disordered" evidence="1">
    <location>
        <begin position="375"/>
        <end position="439"/>
    </location>
</feature>
<evidence type="ECO:0000313" key="3">
    <source>
        <dbReference type="EMBL" id="WPH01057.1"/>
    </source>
</evidence>
<evidence type="ECO:0000256" key="1">
    <source>
        <dbReference type="SAM" id="MobiDB-lite"/>
    </source>
</evidence>
<feature type="compositionally biased region" description="Low complexity" evidence="1">
    <location>
        <begin position="399"/>
        <end position="418"/>
    </location>
</feature>
<proteinExistence type="predicted"/>
<reference evidence="3 4" key="1">
    <citation type="submission" date="2023-11" db="EMBL/GenBank/DDBJ databases">
        <title>An acidophilic fungus is an integral part of prey digestion in a carnivorous sundew plant.</title>
        <authorList>
            <person name="Tsai I.J."/>
        </authorList>
    </citation>
    <scope>NUCLEOTIDE SEQUENCE [LARGE SCALE GENOMIC DNA]</scope>
    <source>
        <strain evidence="3">169a</strain>
    </source>
</reference>
<dbReference type="EMBL" id="CP138584">
    <property type="protein sequence ID" value="WPH01057.1"/>
    <property type="molecule type" value="Genomic_DNA"/>
</dbReference>
<protein>
    <submittedName>
        <fullName evidence="3">Uncharacterized protein</fullName>
    </submittedName>
</protein>
<dbReference type="AlphaFoldDB" id="A0AAQ3M514"/>
<feature type="compositionally biased region" description="Basic and acidic residues" evidence="1">
    <location>
        <begin position="375"/>
        <end position="386"/>
    </location>
</feature>
<evidence type="ECO:0000256" key="2">
    <source>
        <dbReference type="SAM" id="Phobius"/>
    </source>
</evidence>
<gene>
    <name evidence="3" type="ORF">R9X50_00389200</name>
</gene>
<keyword evidence="2" id="KW-0812">Transmembrane</keyword>
<keyword evidence="4" id="KW-1185">Reference proteome</keyword>
<evidence type="ECO:0000313" key="4">
    <source>
        <dbReference type="Proteomes" id="UP001303373"/>
    </source>
</evidence>
<sequence length="439" mass="48602">MVAAGQTVTIVNKSGKIVSTSKHLVNVFKEARSAYDERKAEIKASRKAEFDEKELRVRKQMEALKVADDDATSVASSRRSSRRGSADERRSRTKSVHSNSRHDHSPSKRNISDGSHAGEEHRRGSHRPSPLRQSSFGDEDIHAGELVRRHTYDIERRDRRHPTLPPRSASVDDIDMDLAYGDIPPPLPNRKYDTEIELRMKMSALQKTMDEFNCVQHSVTAMIENLQKNPDALAAVALTLGEISSLASKVAPGALLSMKGAFPAIIAILCSPEFAIAAGVGVGVTIIALGGYKIIKKIKAKQETRMLENGIEEPTPETPPDEMEELRELDHIERWRRGIAEAEAESLDTSVDGEFITPAASKTLIEEGRLKESDFKVPSEAGDDKKQRKKKKGAKSEVSTKTSKTSKTTKTSKTSKTSKTAEKMPREPSGLRMFFRPHA</sequence>
<feature type="region of interest" description="Disordered" evidence="1">
    <location>
        <begin position="152"/>
        <end position="171"/>
    </location>
</feature>
<keyword evidence="2" id="KW-0472">Membrane</keyword>
<organism evidence="3 4">
    <name type="scientific">Acrodontium crateriforme</name>
    <dbReference type="NCBI Taxonomy" id="150365"/>
    <lineage>
        <taxon>Eukaryota</taxon>
        <taxon>Fungi</taxon>
        <taxon>Dikarya</taxon>
        <taxon>Ascomycota</taxon>
        <taxon>Pezizomycotina</taxon>
        <taxon>Dothideomycetes</taxon>
        <taxon>Dothideomycetidae</taxon>
        <taxon>Mycosphaerellales</taxon>
        <taxon>Teratosphaeriaceae</taxon>
        <taxon>Acrodontium</taxon>
    </lineage>
</organism>
<feature type="region of interest" description="Disordered" evidence="1">
    <location>
        <begin position="67"/>
        <end position="144"/>
    </location>
</feature>